<dbReference type="EC" id="2.7.4.3" evidence="5"/>
<dbReference type="Proteomes" id="UP001191019">
    <property type="component" value="Unassembled WGS sequence"/>
</dbReference>
<dbReference type="EMBL" id="PRLM01000003">
    <property type="protein sequence ID" value="RYC74806.1"/>
    <property type="molecule type" value="Genomic_DNA"/>
</dbReference>
<keyword evidence="2" id="KW-0545">Nucleotide biosynthesis</keyword>
<keyword evidence="4 5" id="KW-0418">Kinase</keyword>
<sequence length="209" mass="23623">MEIEQKLTIIKEWLGTGSINIFGLPMSGKDTQGVKLAEALDAKFLSSGMIVRAMETETKQKLSDKGNLIPTNIFYEWVLPYFERRDLFSYPLILSSIGRWSGEEDQVMSVAAGAGHEIKAAVILNISEADVENRFKESKVLNDRGERADDKDLEIFHNRLQEFRTKTLPVLQHYQTLGLLVEVNGDQTREAVFNELVEKLYAKAAQSRA</sequence>
<keyword evidence="3" id="KW-0547">Nucleotide-binding</keyword>
<reference evidence="5 6" key="1">
    <citation type="journal article" date="2018" name="bioRxiv">
        <title>Evidence of independent acquisition and adaption of ultra-small bacteria to human hosts across the highly diverse yet reduced genomes of the phylum Saccharibacteria.</title>
        <authorList>
            <person name="McLean J.S."/>
            <person name="Bor B."/>
            <person name="To T.T."/>
            <person name="Liu Q."/>
            <person name="Kearns K.A."/>
            <person name="Solden L.M."/>
            <person name="Wrighton K.C."/>
            <person name="He X."/>
            <person name="Shi W."/>
        </authorList>
    </citation>
    <scope>NUCLEOTIDE SEQUENCE [LARGE SCALE GENOMIC DNA]</scope>
    <source>
        <strain evidence="5 6">TM7_G3_2_Rum_HOT_351B</strain>
    </source>
</reference>
<dbReference type="RefSeq" id="WP_129734789.1">
    <property type="nucleotide sequence ID" value="NZ_PRLM01000003.1"/>
</dbReference>
<accession>A0ABY0FLV5</accession>
<keyword evidence="1 5" id="KW-0808">Transferase</keyword>
<dbReference type="InterPro" id="IPR000850">
    <property type="entry name" value="Adenylat/UMP-CMP_kin"/>
</dbReference>
<dbReference type="Pfam" id="PF00406">
    <property type="entry name" value="ADK"/>
    <property type="match status" value="1"/>
</dbReference>
<organism evidence="5 6">
    <name type="scientific">Candidatus Nanosyncoccus alces</name>
    <dbReference type="NCBI Taxonomy" id="2171997"/>
    <lineage>
        <taxon>Bacteria</taxon>
        <taxon>Candidatus Saccharimonadota</taxon>
        <taxon>Candidatus Nanosyncoccalia</taxon>
        <taxon>Candidatus Nanosyncoccales</taxon>
        <taxon>Candidatus Nanosyncoccaceae</taxon>
        <taxon>Candidatus Nanosyncoccus</taxon>
    </lineage>
</organism>
<evidence type="ECO:0000313" key="5">
    <source>
        <dbReference type="EMBL" id="RYC74806.1"/>
    </source>
</evidence>
<evidence type="ECO:0000256" key="2">
    <source>
        <dbReference type="ARBA" id="ARBA00022727"/>
    </source>
</evidence>
<dbReference type="InterPro" id="IPR027417">
    <property type="entry name" value="P-loop_NTPase"/>
</dbReference>
<evidence type="ECO:0000256" key="1">
    <source>
        <dbReference type="ARBA" id="ARBA00022679"/>
    </source>
</evidence>
<gene>
    <name evidence="5" type="primary">adk_1</name>
    <name evidence="5" type="ORF">G3RUM_00353</name>
</gene>
<protein>
    <submittedName>
        <fullName evidence="5">Adenylate kinase</fullName>
        <ecNumber evidence="5">2.7.4.3</ecNumber>
    </submittedName>
</protein>
<keyword evidence="6" id="KW-1185">Reference proteome</keyword>
<reference evidence="5 6" key="2">
    <citation type="journal article" date="2020" name="Cell Rep.">
        <title>Acquisition and Adaptation of Ultra-small Parasitic Reduced Genome Bacteria to Mammalian Hosts.</title>
        <authorList>
            <person name="McLean J.S."/>
            <person name="Bor B."/>
            <person name="Kerns K.A."/>
            <person name="Liu Q."/>
            <person name="To T.T."/>
            <person name="Solden L."/>
            <person name="Hendrickson E.L."/>
            <person name="Wrighton K."/>
            <person name="Shi W."/>
            <person name="He X."/>
        </authorList>
    </citation>
    <scope>NUCLEOTIDE SEQUENCE [LARGE SCALE GENOMIC DNA]</scope>
    <source>
        <strain evidence="5 6">TM7_G3_2_Rum_HOT_351B</strain>
    </source>
</reference>
<dbReference type="GO" id="GO:0004017">
    <property type="term" value="F:AMP kinase activity"/>
    <property type="evidence" value="ECO:0007669"/>
    <property type="project" value="UniProtKB-EC"/>
</dbReference>
<evidence type="ECO:0000313" key="6">
    <source>
        <dbReference type="Proteomes" id="UP001191019"/>
    </source>
</evidence>
<evidence type="ECO:0000256" key="4">
    <source>
        <dbReference type="ARBA" id="ARBA00022777"/>
    </source>
</evidence>
<dbReference type="Gene3D" id="3.40.50.300">
    <property type="entry name" value="P-loop containing nucleotide triphosphate hydrolases"/>
    <property type="match status" value="1"/>
</dbReference>
<evidence type="ECO:0000256" key="3">
    <source>
        <dbReference type="ARBA" id="ARBA00022741"/>
    </source>
</evidence>
<dbReference type="SUPFAM" id="SSF52540">
    <property type="entry name" value="P-loop containing nucleoside triphosphate hydrolases"/>
    <property type="match status" value="1"/>
</dbReference>
<comment type="caution">
    <text evidence="5">The sequence shown here is derived from an EMBL/GenBank/DDBJ whole genome shotgun (WGS) entry which is preliminary data.</text>
</comment>
<name>A0ABY0FLV5_9BACT</name>
<proteinExistence type="predicted"/>
<dbReference type="PANTHER" id="PTHR23359">
    <property type="entry name" value="NUCLEOTIDE KINASE"/>
    <property type="match status" value="1"/>
</dbReference>